<dbReference type="AlphaFoldDB" id="A0A1V9Y3K4"/>
<dbReference type="InParanoid" id="A0A1V9Y3K4"/>
<proteinExistence type="predicted"/>
<dbReference type="Proteomes" id="UP000192247">
    <property type="component" value="Unassembled WGS sequence"/>
</dbReference>
<evidence type="ECO:0000313" key="2">
    <source>
        <dbReference type="Proteomes" id="UP000192247"/>
    </source>
</evidence>
<dbReference type="EMBL" id="MNPL01000122">
    <property type="protein sequence ID" value="OQR80314.1"/>
    <property type="molecule type" value="Genomic_DNA"/>
</dbReference>
<protein>
    <submittedName>
        <fullName evidence="1">Uncharacterized protein</fullName>
    </submittedName>
</protein>
<name>A0A1V9Y3K4_9ACAR</name>
<reference evidence="1 2" key="1">
    <citation type="journal article" date="2017" name="Gigascience">
        <title>Draft genome of the honey bee ectoparasitic mite, Tropilaelaps mercedesae, is shaped by the parasitic life history.</title>
        <authorList>
            <person name="Dong X."/>
            <person name="Armstrong S.D."/>
            <person name="Xia D."/>
            <person name="Makepeace B.L."/>
            <person name="Darby A.C."/>
            <person name="Kadowaki T."/>
        </authorList>
    </citation>
    <scope>NUCLEOTIDE SEQUENCE [LARGE SCALE GENOMIC DNA]</scope>
    <source>
        <strain evidence="1">Wuxi-XJTLU</strain>
    </source>
</reference>
<evidence type="ECO:0000313" key="1">
    <source>
        <dbReference type="EMBL" id="OQR80314.1"/>
    </source>
</evidence>
<accession>A0A1V9Y3K4</accession>
<organism evidence="1 2">
    <name type="scientific">Tropilaelaps mercedesae</name>
    <dbReference type="NCBI Taxonomy" id="418985"/>
    <lineage>
        <taxon>Eukaryota</taxon>
        <taxon>Metazoa</taxon>
        <taxon>Ecdysozoa</taxon>
        <taxon>Arthropoda</taxon>
        <taxon>Chelicerata</taxon>
        <taxon>Arachnida</taxon>
        <taxon>Acari</taxon>
        <taxon>Parasitiformes</taxon>
        <taxon>Mesostigmata</taxon>
        <taxon>Gamasina</taxon>
        <taxon>Dermanyssoidea</taxon>
        <taxon>Laelapidae</taxon>
        <taxon>Tropilaelaps</taxon>
    </lineage>
</organism>
<gene>
    <name evidence="1" type="ORF">BIW11_05145</name>
</gene>
<sequence length="65" mass="6975">MLTDSMNRYLTCFARTPLVEGRTIANAFGSGCYSGPLSRGPLELLALSLARPLPLASTVSNRSRC</sequence>
<keyword evidence="2" id="KW-1185">Reference proteome</keyword>
<comment type="caution">
    <text evidence="1">The sequence shown here is derived from an EMBL/GenBank/DDBJ whole genome shotgun (WGS) entry which is preliminary data.</text>
</comment>